<protein>
    <submittedName>
        <fullName evidence="2">Uncharacterized protein</fullName>
    </submittedName>
</protein>
<evidence type="ECO:0000313" key="2">
    <source>
        <dbReference type="EMBL" id="CAH2008470.1"/>
    </source>
</evidence>
<dbReference type="AlphaFoldDB" id="A0A9P0MBA5"/>
<feature type="region of interest" description="Disordered" evidence="1">
    <location>
        <begin position="10"/>
        <end position="47"/>
    </location>
</feature>
<name>A0A9P0MBA5_ACAOB</name>
<gene>
    <name evidence="2" type="ORF">ACAOBT_LOCUS30255</name>
</gene>
<organism evidence="2 3">
    <name type="scientific">Acanthoscelides obtectus</name>
    <name type="common">Bean weevil</name>
    <name type="synonym">Bruchus obtectus</name>
    <dbReference type="NCBI Taxonomy" id="200917"/>
    <lineage>
        <taxon>Eukaryota</taxon>
        <taxon>Metazoa</taxon>
        <taxon>Ecdysozoa</taxon>
        <taxon>Arthropoda</taxon>
        <taxon>Hexapoda</taxon>
        <taxon>Insecta</taxon>
        <taxon>Pterygota</taxon>
        <taxon>Neoptera</taxon>
        <taxon>Endopterygota</taxon>
        <taxon>Coleoptera</taxon>
        <taxon>Polyphaga</taxon>
        <taxon>Cucujiformia</taxon>
        <taxon>Chrysomeloidea</taxon>
        <taxon>Chrysomelidae</taxon>
        <taxon>Bruchinae</taxon>
        <taxon>Bruchini</taxon>
        <taxon>Acanthoscelides</taxon>
    </lineage>
</organism>
<reference evidence="2" key="1">
    <citation type="submission" date="2022-03" db="EMBL/GenBank/DDBJ databases">
        <authorList>
            <person name="Sayadi A."/>
        </authorList>
    </citation>
    <scope>NUCLEOTIDE SEQUENCE</scope>
</reference>
<dbReference type="EMBL" id="CAKOFQ010007810">
    <property type="protein sequence ID" value="CAH2008470.1"/>
    <property type="molecule type" value="Genomic_DNA"/>
</dbReference>
<evidence type="ECO:0000256" key="1">
    <source>
        <dbReference type="SAM" id="MobiDB-lite"/>
    </source>
</evidence>
<accession>A0A9P0MBA5</accession>
<comment type="caution">
    <text evidence="2">The sequence shown here is derived from an EMBL/GenBank/DDBJ whole genome shotgun (WGS) entry which is preliminary data.</text>
</comment>
<sequence>MDNVQEFIIRIGHDSDESDLQLSSDGSSEDDDDLECQPLSIGPSLSV</sequence>
<proteinExistence type="predicted"/>
<keyword evidence="3" id="KW-1185">Reference proteome</keyword>
<evidence type="ECO:0000313" key="3">
    <source>
        <dbReference type="Proteomes" id="UP001152888"/>
    </source>
</evidence>
<dbReference type="Proteomes" id="UP001152888">
    <property type="component" value="Unassembled WGS sequence"/>
</dbReference>